<dbReference type="GO" id="GO:0005794">
    <property type="term" value="C:Golgi apparatus"/>
    <property type="evidence" value="ECO:0007669"/>
    <property type="project" value="TreeGrafter"/>
</dbReference>
<evidence type="ECO:0000313" key="6">
    <source>
        <dbReference type="Proteomes" id="UP000014760"/>
    </source>
</evidence>
<feature type="chain" id="PRO_5008786691" evidence="3">
    <location>
        <begin position="24"/>
        <end position="377"/>
    </location>
</feature>
<evidence type="ECO:0000256" key="1">
    <source>
        <dbReference type="ARBA" id="ARBA00007677"/>
    </source>
</evidence>
<dbReference type="Proteomes" id="UP000014760">
    <property type="component" value="Unassembled WGS sequence"/>
</dbReference>
<evidence type="ECO:0000256" key="2">
    <source>
        <dbReference type="ARBA" id="ARBA00022679"/>
    </source>
</evidence>
<dbReference type="GO" id="GO:0000032">
    <property type="term" value="P:cell wall mannoprotein biosynthetic process"/>
    <property type="evidence" value="ECO:0007669"/>
    <property type="project" value="TreeGrafter"/>
</dbReference>
<name>R7T678_CAPTE</name>
<dbReference type="EMBL" id="KB311722">
    <property type="protein sequence ID" value="ELT88753.1"/>
    <property type="molecule type" value="Genomic_DNA"/>
</dbReference>
<reference evidence="5" key="3">
    <citation type="submission" date="2015-06" db="UniProtKB">
        <authorList>
            <consortium name="EnsemblMetazoa"/>
        </authorList>
    </citation>
    <scope>IDENTIFICATION</scope>
</reference>
<dbReference type="EnsemblMetazoa" id="CapteT188871">
    <property type="protein sequence ID" value="CapteP188871"/>
    <property type="gene ID" value="CapteG188871"/>
</dbReference>
<proteinExistence type="inferred from homology"/>
<sequence length="377" mass="44193">MNLRKESEKRLLVVLLCLILVVAWFKNGSEVKSEVESSEKVEDQKTTESGLESEFRSEQYGLDPVDPANFTVKSRPKIPCMGDCITVQGLLKDWPEAKPKGAYYVLIPSMKRMKFVLRIFRQIRSNLLGLYPVIVLCMTSTCPKSFPRDSANGTDRLFYQRVQQEAPSFLRRPIPRNTSCNKFEQMYHREMNRFQSLRIYDEPILSQFEYLLRLNDVSEIPRPVSFDIFKFTKTHNITYGYRGIEFEKKVCTRGLWEASRDYLLKNDIDPQFFSQWPPRRSFYNNFEISKSSLWLSQEYKALLTYFDRLGGIFYHRWGDGAMRTIAVSMFVPRSQVHHFGNVPYRHGEYLPEVSPGFDKVEGSDYVEDFLDPNLDVE</sequence>
<evidence type="ECO:0000313" key="5">
    <source>
        <dbReference type="EnsemblMetazoa" id="CapteP188871"/>
    </source>
</evidence>
<dbReference type="PANTHER" id="PTHR31121">
    <property type="entry name" value="ALPHA-1,2 MANNOSYLTRANSFERASE KTR1"/>
    <property type="match status" value="1"/>
</dbReference>
<dbReference type="Pfam" id="PF01793">
    <property type="entry name" value="Glyco_transf_15"/>
    <property type="match status" value="1"/>
</dbReference>
<dbReference type="Gene3D" id="3.90.550.10">
    <property type="entry name" value="Spore Coat Polysaccharide Biosynthesis Protein SpsA, Chain A"/>
    <property type="match status" value="1"/>
</dbReference>
<reference evidence="6" key="1">
    <citation type="submission" date="2012-12" db="EMBL/GenBank/DDBJ databases">
        <authorList>
            <person name="Hellsten U."/>
            <person name="Grimwood J."/>
            <person name="Chapman J.A."/>
            <person name="Shapiro H."/>
            <person name="Aerts A."/>
            <person name="Otillar R.P."/>
            <person name="Terry A.Y."/>
            <person name="Boore J.L."/>
            <person name="Simakov O."/>
            <person name="Marletaz F."/>
            <person name="Cho S.-J."/>
            <person name="Edsinger-Gonzales E."/>
            <person name="Havlak P."/>
            <person name="Kuo D.-H."/>
            <person name="Larsson T."/>
            <person name="Lv J."/>
            <person name="Arendt D."/>
            <person name="Savage R."/>
            <person name="Osoegawa K."/>
            <person name="de Jong P."/>
            <person name="Lindberg D.R."/>
            <person name="Seaver E.C."/>
            <person name="Weisblat D.A."/>
            <person name="Putnam N.H."/>
            <person name="Grigoriev I.V."/>
            <person name="Rokhsar D.S."/>
        </authorList>
    </citation>
    <scope>NUCLEOTIDE SEQUENCE</scope>
    <source>
        <strain evidence="6">I ESC-2004</strain>
    </source>
</reference>
<dbReference type="SUPFAM" id="SSF53448">
    <property type="entry name" value="Nucleotide-diphospho-sugar transferases"/>
    <property type="match status" value="1"/>
</dbReference>
<reference evidence="4 6" key="2">
    <citation type="journal article" date="2013" name="Nature">
        <title>Insights into bilaterian evolution from three spiralian genomes.</title>
        <authorList>
            <person name="Simakov O."/>
            <person name="Marletaz F."/>
            <person name="Cho S.J."/>
            <person name="Edsinger-Gonzales E."/>
            <person name="Havlak P."/>
            <person name="Hellsten U."/>
            <person name="Kuo D.H."/>
            <person name="Larsson T."/>
            <person name="Lv J."/>
            <person name="Arendt D."/>
            <person name="Savage R."/>
            <person name="Osoegawa K."/>
            <person name="de Jong P."/>
            <person name="Grimwood J."/>
            <person name="Chapman J.A."/>
            <person name="Shapiro H."/>
            <person name="Aerts A."/>
            <person name="Otillar R.P."/>
            <person name="Terry A.Y."/>
            <person name="Boore J.L."/>
            <person name="Grigoriev I.V."/>
            <person name="Lindberg D.R."/>
            <person name="Seaver E.C."/>
            <person name="Weisblat D.A."/>
            <person name="Putnam N.H."/>
            <person name="Rokhsar D.S."/>
        </authorList>
    </citation>
    <scope>NUCLEOTIDE SEQUENCE</scope>
    <source>
        <strain evidence="4 6">I ESC-2004</strain>
    </source>
</reference>
<dbReference type="OrthoDB" id="439943at2759"/>
<accession>R7T678</accession>
<gene>
    <name evidence="4" type="ORF">CAPTEDRAFT_188871</name>
</gene>
<evidence type="ECO:0000256" key="3">
    <source>
        <dbReference type="SAM" id="SignalP"/>
    </source>
</evidence>
<dbReference type="AlphaFoldDB" id="R7T678"/>
<protein>
    <submittedName>
        <fullName evidence="4 5">Uncharacterized protein</fullName>
    </submittedName>
</protein>
<dbReference type="STRING" id="283909.R7T678"/>
<dbReference type="PANTHER" id="PTHR31121:SF6">
    <property type="entry name" value="ALPHA-1,2 MANNOSYLTRANSFERASE KTR1"/>
    <property type="match status" value="1"/>
</dbReference>
<dbReference type="InterPro" id="IPR002685">
    <property type="entry name" value="Glyco_trans_15"/>
</dbReference>
<keyword evidence="3" id="KW-0732">Signal</keyword>
<organism evidence="4">
    <name type="scientific">Capitella teleta</name>
    <name type="common">Polychaete worm</name>
    <dbReference type="NCBI Taxonomy" id="283909"/>
    <lineage>
        <taxon>Eukaryota</taxon>
        <taxon>Metazoa</taxon>
        <taxon>Spiralia</taxon>
        <taxon>Lophotrochozoa</taxon>
        <taxon>Annelida</taxon>
        <taxon>Polychaeta</taxon>
        <taxon>Sedentaria</taxon>
        <taxon>Scolecida</taxon>
        <taxon>Capitellidae</taxon>
        <taxon>Capitella</taxon>
    </lineage>
</organism>
<dbReference type="EMBL" id="AMQN01015222">
    <property type="status" value="NOT_ANNOTATED_CDS"/>
    <property type="molecule type" value="Genomic_DNA"/>
</dbReference>
<keyword evidence="2" id="KW-0808">Transferase</keyword>
<dbReference type="InterPro" id="IPR029044">
    <property type="entry name" value="Nucleotide-diphossugar_trans"/>
</dbReference>
<feature type="signal peptide" evidence="3">
    <location>
        <begin position="1"/>
        <end position="23"/>
    </location>
</feature>
<dbReference type="GO" id="GO:0016020">
    <property type="term" value="C:membrane"/>
    <property type="evidence" value="ECO:0007669"/>
    <property type="project" value="InterPro"/>
</dbReference>
<dbReference type="GO" id="GO:0006493">
    <property type="term" value="P:protein O-linked glycosylation"/>
    <property type="evidence" value="ECO:0007669"/>
    <property type="project" value="TreeGrafter"/>
</dbReference>
<comment type="similarity">
    <text evidence="1">Belongs to the glycosyltransferase 15 family.</text>
</comment>
<evidence type="ECO:0000313" key="4">
    <source>
        <dbReference type="EMBL" id="ELT88753.1"/>
    </source>
</evidence>
<dbReference type="GO" id="GO:0000026">
    <property type="term" value="F:alpha-1,2-mannosyltransferase activity"/>
    <property type="evidence" value="ECO:0007669"/>
    <property type="project" value="TreeGrafter"/>
</dbReference>
<keyword evidence="6" id="KW-1185">Reference proteome</keyword>
<dbReference type="GO" id="GO:0006487">
    <property type="term" value="P:protein N-linked glycosylation"/>
    <property type="evidence" value="ECO:0007669"/>
    <property type="project" value="TreeGrafter"/>
</dbReference>
<dbReference type="HOGENOM" id="CLU_734146_0_0_1"/>